<evidence type="ECO:0000256" key="1">
    <source>
        <dbReference type="ARBA" id="ARBA00004141"/>
    </source>
</evidence>
<reference evidence="8 9" key="1">
    <citation type="journal article" date="2011" name="J. Gen. Appl. Microbiol.">
        <title>Draft genome sequencing of the enigmatic basidiomycete Mixia osmundae.</title>
        <authorList>
            <person name="Nishida H."/>
            <person name="Nagatsuka Y."/>
            <person name="Sugiyama J."/>
        </authorList>
    </citation>
    <scope>NUCLEOTIDE SEQUENCE [LARGE SCALE GENOMIC DNA]</scope>
    <source>
        <strain evidence="9">CBS 9802 / IAM 14324 / JCM 22182 / KY 12970</strain>
    </source>
</reference>
<dbReference type="AlphaFoldDB" id="G7DWW4"/>
<feature type="transmembrane region" description="Helical" evidence="6">
    <location>
        <begin position="48"/>
        <end position="68"/>
    </location>
</feature>
<dbReference type="OrthoDB" id="2117453at2759"/>
<dbReference type="EMBL" id="BABT02000054">
    <property type="protein sequence ID" value="GAA95061.1"/>
    <property type="molecule type" value="Genomic_DNA"/>
</dbReference>
<dbReference type="STRING" id="764103.G7DWW4"/>
<evidence type="ECO:0000313" key="9">
    <source>
        <dbReference type="Proteomes" id="UP000009131"/>
    </source>
</evidence>
<feature type="compositionally biased region" description="Basic residues" evidence="5">
    <location>
        <begin position="203"/>
        <end position="220"/>
    </location>
</feature>
<organism evidence="8 9">
    <name type="scientific">Mixia osmundae (strain CBS 9802 / IAM 14324 / JCM 22182 / KY 12970)</name>
    <dbReference type="NCBI Taxonomy" id="764103"/>
    <lineage>
        <taxon>Eukaryota</taxon>
        <taxon>Fungi</taxon>
        <taxon>Dikarya</taxon>
        <taxon>Basidiomycota</taxon>
        <taxon>Pucciniomycotina</taxon>
        <taxon>Mixiomycetes</taxon>
        <taxon>Mixiales</taxon>
        <taxon>Mixiaceae</taxon>
        <taxon>Mixia</taxon>
    </lineage>
</organism>
<keyword evidence="9" id="KW-1185">Reference proteome</keyword>
<feature type="transmembrane region" description="Helical" evidence="6">
    <location>
        <begin position="120"/>
        <end position="138"/>
    </location>
</feature>
<dbReference type="OMA" id="SHVRRGH"/>
<evidence type="ECO:0000256" key="2">
    <source>
        <dbReference type="ARBA" id="ARBA00022692"/>
    </source>
</evidence>
<evidence type="ECO:0000313" key="8">
    <source>
        <dbReference type="EMBL" id="GAA95061.1"/>
    </source>
</evidence>
<gene>
    <name evidence="8" type="primary">Mo01716</name>
    <name evidence="8" type="ORF">E5Q_01716</name>
</gene>
<evidence type="ECO:0000256" key="5">
    <source>
        <dbReference type="SAM" id="MobiDB-lite"/>
    </source>
</evidence>
<dbReference type="RefSeq" id="XP_014564727.1">
    <property type="nucleotide sequence ID" value="XM_014709241.1"/>
</dbReference>
<sequence>MAIMKAAHPALFATIVFFSLIEIGISGALVGDYNRDGGKTSLKTATRFLLFASLWTFIFGIFYIFGFLRMAGNVLFSIASHGIWVFVTFIFWLAGAAALAQQLRTNPNFPHETTLRACEAFAWMNAIILAGLLVLIGLSGMKSSRDGNGFGGSLAERYSSWRERPELQQVHVKPPNTPGLVLSFDRSPWQTADTPNLPLVKNRPARSHPHTHIRTRPFLY</sequence>
<comment type="subcellular location">
    <subcellularLocation>
        <location evidence="1">Membrane</location>
        <topology evidence="1">Multi-pass membrane protein</topology>
    </subcellularLocation>
</comment>
<protein>
    <recommendedName>
        <fullName evidence="7">MARVEL domain-containing protein</fullName>
    </recommendedName>
</protein>
<comment type="caution">
    <text evidence="8">The sequence shown here is derived from an EMBL/GenBank/DDBJ whole genome shotgun (WGS) entry which is preliminary data.</text>
</comment>
<dbReference type="GO" id="GO:0016020">
    <property type="term" value="C:membrane"/>
    <property type="evidence" value="ECO:0007669"/>
    <property type="project" value="UniProtKB-SubCell"/>
</dbReference>
<keyword evidence="4 6" id="KW-0472">Membrane</keyword>
<accession>G7DWW4</accession>
<evidence type="ECO:0000256" key="4">
    <source>
        <dbReference type="ARBA" id="ARBA00023136"/>
    </source>
</evidence>
<dbReference type="Pfam" id="PF01284">
    <property type="entry name" value="MARVEL"/>
    <property type="match status" value="1"/>
</dbReference>
<dbReference type="Proteomes" id="UP000009131">
    <property type="component" value="Unassembled WGS sequence"/>
</dbReference>
<dbReference type="RefSeq" id="XP_014566696.1">
    <property type="nucleotide sequence ID" value="XM_014711210.1"/>
</dbReference>
<keyword evidence="3 6" id="KW-1133">Transmembrane helix</keyword>
<evidence type="ECO:0000256" key="6">
    <source>
        <dbReference type="SAM" id="Phobius"/>
    </source>
</evidence>
<evidence type="ECO:0000259" key="7">
    <source>
        <dbReference type="Pfam" id="PF01284"/>
    </source>
</evidence>
<evidence type="ECO:0000256" key="3">
    <source>
        <dbReference type="ARBA" id="ARBA00022989"/>
    </source>
</evidence>
<feature type="transmembrane region" description="Helical" evidence="6">
    <location>
        <begin position="75"/>
        <end position="100"/>
    </location>
</feature>
<feature type="region of interest" description="Disordered" evidence="5">
    <location>
        <begin position="194"/>
        <end position="220"/>
    </location>
</feature>
<dbReference type="InParanoid" id="G7DWW4"/>
<dbReference type="InterPro" id="IPR008253">
    <property type="entry name" value="Marvel"/>
</dbReference>
<name>G7DWW4_MIXOS</name>
<feature type="domain" description="MARVEL" evidence="7">
    <location>
        <begin position="11"/>
        <end position="135"/>
    </location>
</feature>
<keyword evidence="2 6" id="KW-0812">Transmembrane</keyword>
<reference evidence="8 9" key="2">
    <citation type="journal article" date="2012" name="Open Biol.">
        <title>Characteristics of nucleosomes and linker DNA regions on the genome of the basidiomycete Mixia osmundae revealed by mono- and dinucleosome mapping.</title>
        <authorList>
            <person name="Nishida H."/>
            <person name="Kondo S."/>
            <person name="Matsumoto T."/>
            <person name="Suzuki Y."/>
            <person name="Yoshikawa H."/>
            <person name="Taylor T.D."/>
            <person name="Sugiyama J."/>
        </authorList>
    </citation>
    <scope>NUCLEOTIDE SEQUENCE [LARGE SCALE GENOMIC DNA]</scope>
    <source>
        <strain evidence="9">CBS 9802 / IAM 14324 / JCM 22182 / KY 12970</strain>
    </source>
</reference>
<dbReference type="HOGENOM" id="CLU_109463_0_1_1"/>
<proteinExistence type="predicted"/>